<evidence type="ECO:0000313" key="1">
    <source>
        <dbReference type="EMBL" id="EMO38741.1"/>
    </source>
</evidence>
<comment type="caution">
    <text evidence="1">The sequence shown here is derived from an EMBL/GenBank/DDBJ whole genome shotgun (WGS) entry which is preliminary data.</text>
</comment>
<sequence>MHFISRKSDSKIVHYCAEIRRYKRLSSSLSLNFKVFRDLGNPNKYS</sequence>
<name>M6U705_9LEPT</name>
<gene>
    <name evidence="1" type="ORF">LEP1GSC186_3187</name>
</gene>
<accession>M6U705</accession>
<protein>
    <submittedName>
        <fullName evidence="1">Uncharacterized protein</fullName>
    </submittedName>
</protein>
<dbReference type="Proteomes" id="UP000012153">
    <property type="component" value="Unassembled WGS sequence"/>
</dbReference>
<dbReference type="EMBL" id="AHOP02000067">
    <property type="protein sequence ID" value="EMO38741.1"/>
    <property type="molecule type" value="Genomic_DNA"/>
</dbReference>
<evidence type="ECO:0000313" key="2">
    <source>
        <dbReference type="Proteomes" id="UP000012153"/>
    </source>
</evidence>
<organism evidence="1 2">
    <name type="scientific">Leptospira noguchii serovar Autumnalis str. ZUN142</name>
    <dbReference type="NCBI Taxonomy" id="1085540"/>
    <lineage>
        <taxon>Bacteria</taxon>
        <taxon>Pseudomonadati</taxon>
        <taxon>Spirochaetota</taxon>
        <taxon>Spirochaetia</taxon>
        <taxon>Leptospirales</taxon>
        <taxon>Leptospiraceae</taxon>
        <taxon>Leptospira</taxon>
    </lineage>
</organism>
<reference evidence="1 2" key="1">
    <citation type="submission" date="2013-01" db="EMBL/GenBank/DDBJ databases">
        <authorList>
            <person name="Harkins D.M."/>
            <person name="Durkin A.S."/>
            <person name="Brinkac L.M."/>
            <person name="Haft D.H."/>
            <person name="Selengut J.D."/>
            <person name="Sanka R."/>
            <person name="DePew J."/>
            <person name="Purushe J."/>
            <person name="Matthias M.A."/>
            <person name="Vinetz J.M."/>
            <person name="Sutton G.G."/>
            <person name="Nierman W.C."/>
            <person name="Fouts D.E."/>
        </authorList>
    </citation>
    <scope>NUCLEOTIDE SEQUENCE [LARGE SCALE GENOMIC DNA]</scope>
    <source>
        <strain evidence="1 2">ZUN142</strain>
    </source>
</reference>
<dbReference type="AlphaFoldDB" id="M6U705"/>
<proteinExistence type="predicted"/>